<dbReference type="SUPFAM" id="SSF54292">
    <property type="entry name" value="2Fe-2S ferredoxin-like"/>
    <property type="match status" value="1"/>
</dbReference>
<dbReference type="EMBL" id="WNKX01000021">
    <property type="protein sequence ID" value="MTW13385.1"/>
    <property type="molecule type" value="Genomic_DNA"/>
</dbReference>
<dbReference type="InterPro" id="IPR036010">
    <property type="entry name" value="2Fe-2S_ferredoxin-like_sf"/>
</dbReference>
<dbReference type="Gene3D" id="3.10.20.440">
    <property type="entry name" value="2Fe-2S iron-sulphur cluster binding domain, sarcosine oxidase, alpha subunit, N-terminal domain"/>
    <property type="match status" value="1"/>
</dbReference>
<protein>
    <submittedName>
        <fullName evidence="2">(2Fe-2S)-binding protein</fullName>
    </submittedName>
</protein>
<reference evidence="2 3" key="1">
    <citation type="submission" date="2019-11" db="EMBL/GenBank/DDBJ databases">
        <title>Type strains purchased from KCTC, JCM and DSMZ.</title>
        <authorList>
            <person name="Lu H."/>
        </authorList>
    </citation>
    <scope>NUCLEOTIDE SEQUENCE [LARGE SCALE GENOMIC DNA]</scope>
    <source>
        <strain evidence="2 3">JCM 31587</strain>
    </source>
</reference>
<evidence type="ECO:0000256" key="1">
    <source>
        <dbReference type="ARBA" id="ARBA00023002"/>
    </source>
</evidence>
<gene>
    <name evidence="2" type="ORF">GM658_22515</name>
</gene>
<sequence length="98" mass="9636">MADFITLTINGRSTSVAPGTTVAAAIAIAAAAPSAARLPGGEAAAGITRRSVGGKLRAPLCGMGVCQECRVTINGRAHVLSCQTLCLPGMDVQTGAAA</sequence>
<evidence type="ECO:0000313" key="3">
    <source>
        <dbReference type="Proteomes" id="UP000472320"/>
    </source>
</evidence>
<name>A0A6L6QMJ4_9BURK</name>
<evidence type="ECO:0000313" key="2">
    <source>
        <dbReference type="EMBL" id="MTW13385.1"/>
    </source>
</evidence>
<dbReference type="Pfam" id="PF13510">
    <property type="entry name" value="Fer2_4"/>
    <property type="match status" value="1"/>
</dbReference>
<dbReference type="AlphaFoldDB" id="A0A6L6QMJ4"/>
<dbReference type="RefSeq" id="WP_155456303.1">
    <property type="nucleotide sequence ID" value="NZ_WNKX01000021.1"/>
</dbReference>
<comment type="caution">
    <text evidence="2">The sequence shown here is derived from an EMBL/GenBank/DDBJ whole genome shotgun (WGS) entry which is preliminary data.</text>
</comment>
<dbReference type="Proteomes" id="UP000472320">
    <property type="component" value="Unassembled WGS sequence"/>
</dbReference>
<keyword evidence="3" id="KW-1185">Reference proteome</keyword>
<accession>A0A6L6QMJ4</accession>
<dbReference type="GO" id="GO:0016491">
    <property type="term" value="F:oxidoreductase activity"/>
    <property type="evidence" value="ECO:0007669"/>
    <property type="project" value="UniProtKB-KW"/>
</dbReference>
<dbReference type="InterPro" id="IPR042204">
    <property type="entry name" value="2Fe-2S-bd_N"/>
</dbReference>
<dbReference type="GO" id="GO:0051536">
    <property type="term" value="F:iron-sulfur cluster binding"/>
    <property type="evidence" value="ECO:0007669"/>
    <property type="project" value="InterPro"/>
</dbReference>
<keyword evidence="1" id="KW-0560">Oxidoreductase</keyword>
<dbReference type="OrthoDB" id="573392at2"/>
<proteinExistence type="predicted"/>
<organism evidence="2 3">
    <name type="scientific">Massilia eburnea</name>
    <dbReference type="NCBI Taxonomy" id="1776165"/>
    <lineage>
        <taxon>Bacteria</taxon>
        <taxon>Pseudomonadati</taxon>
        <taxon>Pseudomonadota</taxon>
        <taxon>Betaproteobacteria</taxon>
        <taxon>Burkholderiales</taxon>
        <taxon>Oxalobacteraceae</taxon>
        <taxon>Telluria group</taxon>
        <taxon>Massilia</taxon>
    </lineage>
</organism>